<dbReference type="Pfam" id="PF13373">
    <property type="entry name" value="Dsc3_C"/>
    <property type="match status" value="1"/>
</dbReference>
<feature type="compositionally biased region" description="Low complexity" evidence="1">
    <location>
        <begin position="143"/>
        <end position="155"/>
    </location>
</feature>
<dbReference type="GO" id="GO:0044695">
    <property type="term" value="C:Dsc E3 ubiquitin ligase complex"/>
    <property type="evidence" value="ECO:0007669"/>
    <property type="project" value="InterPro"/>
</dbReference>
<dbReference type="PANTHER" id="PTHR28049:SF1">
    <property type="entry name" value="DSC E3 UBIQUITIN LIGASE COMPLEX SUBUNIT 3"/>
    <property type="match status" value="1"/>
</dbReference>
<gene>
    <name evidence="4" type="ORF">CYCCA115_LOCUS19119</name>
</gene>
<feature type="compositionally biased region" description="Basic and acidic residues" evidence="1">
    <location>
        <begin position="203"/>
        <end position="212"/>
    </location>
</feature>
<comment type="caution">
    <text evidence="4">The sequence shown here is derived from an EMBL/GenBank/DDBJ whole genome shotgun (WGS) entry which is preliminary data.</text>
</comment>
<dbReference type="InterPro" id="IPR025390">
    <property type="entry name" value="Dsc3_C"/>
</dbReference>
<dbReference type="InterPro" id="IPR045226">
    <property type="entry name" value="Dsc3"/>
</dbReference>
<dbReference type="PROSITE" id="PS50053">
    <property type="entry name" value="UBIQUITIN_2"/>
    <property type="match status" value="1"/>
</dbReference>
<dbReference type="AlphaFoldDB" id="A0AAD2PWP0"/>
<feature type="region of interest" description="Disordered" evidence="1">
    <location>
        <begin position="1"/>
        <end position="25"/>
    </location>
</feature>
<feature type="compositionally biased region" description="Low complexity" evidence="1">
    <location>
        <begin position="1"/>
        <end position="17"/>
    </location>
</feature>
<feature type="region of interest" description="Disordered" evidence="1">
    <location>
        <begin position="124"/>
        <end position="212"/>
    </location>
</feature>
<dbReference type="PANTHER" id="PTHR28049">
    <property type="entry name" value="TRANSMEMBRANE PROTEIN YOR223W"/>
    <property type="match status" value="1"/>
</dbReference>
<protein>
    <recommendedName>
        <fullName evidence="3">Ubiquitin-like domain-containing protein</fullName>
    </recommendedName>
</protein>
<evidence type="ECO:0000256" key="2">
    <source>
        <dbReference type="SAM" id="Phobius"/>
    </source>
</evidence>
<dbReference type="InterPro" id="IPR029071">
    <property type="entry name" value="Ubiquitin-like_domsf"/>
</dbReference>
<dbReference type="SUPFAM" id="SSF54236">
    <property type="entry name" value="Ubiquitin-like"/>
    <property type="match status" value="1"/>
</dbReference>
<dbReference type="InterPro" id="IPR019413">
    <property type="entry name" value="Dsc3_ub-like_dom"/>
</dbReference>
<accession>A0AAD2PWP0</accession>
<dbReference type="Gene3D" id="3.10.20.90">
    <property type="entry name" value="Phosphatidylinositol 3-kinase Catalytic Subunit, Chain A, domain 1"/>
    <property type="match status" value="1"/>
</dbReference>
<keyword evidence="2" id="KW-1133">Transmembrane helix</keyword>
<feature type="compositionally biased region" description="Basic and acidic residues" evidence="1">
    <location>
        <begin position="131"/>
        <end position="140"/>
    </location>
</feature>
<keyword evidence="5" id="KW-1185">Reference proteome</keyword>
<keyword evidence="2" id="KW-0472">Membrane</keyword>
<dbReference type="Pfam" id="PF10302">
    <property type="entry name" value="Dsc3_N"/>
    <property type="match status" value="1"/>
</dbReference>
<evidence type="ECO:0000313" key="5">
    <source>
        <dbReference type="Proteomes" id="UP001295423"/>
    </source>
</evidence>
<dbReference type="EMBL" id="CAKOGP040002091">
    <property type="protein sequence ID" value="CAJ1961281.1"/>
    <property type="molecule type" value="Genomic_DNA"/>
</dbReference>
<reference evidence="4" key="1">
    <citation type="submission" date="2023-08" db="EMBL/GenBank/DDBJ databases">
        <authorList>
            <person name="Audoor S."/>
            <person name="Bilcke G."/>
        </authorList>
    </citation>
    <scope>NUCLEOTIDE SEQUENCE</scope>
</reference>
<organism evidence="4 5">
    <name type="scientific">Cylindrotheca closterium</name>
    <dbReference type="NCBI Taxonomy" id="2856"/>
    <lineage>
        <taxon>Eukaryota</taxon>
        <taxon>Sar</taxon>
        <taxon>Stramenopiles</taxon>
        <taxon>Ochrophyta</taxon>
        <taxon>Bacillariophyta</taxon>
        <taxon>Bacillariophyceae</taxon>
        <taxon>Bacillariophycidae</taxon>
        <taxon>Bacillariales</taxon>
        <taxon>Bacillariaceae</taxon>
        <taxon>Cylindrotheca</taxon>
    </lineage>
</organism>
<evidence type="ECO:0000259" key="3">
    <source>
        <dbReference type="PROSITE" id="PS50053"/>
    </source>
</evidence>
<keyword evidence="2" id="KW-0812">Transmembrane</keyword>
<evidence type="ECO:0000256" key="1">
    <source>
        <dbReference type="SAM" id="MobiDB-lite"/>
    </source>
</evidence>
<dbReference type="Proteomes" id="UP001295423">
    <property type="component" value="Unassembled WGS sequence"/>
</dbReference>
<evidence type="ECO:0000313" key="4">
    <source>
        <dbReference type="EMBL" id="CAJ1961281.1"/>
    </source>
</evidence>
<dbReference type="GO" id="GO:0005783">
    <property type="term" value="C:endoplasmic reticulum"/>
    <property type="evidence" value="ECO:0007669"/>
    <property type="project" value="TreeGrafter"/>
</dbReference>
<feature type="domain" description="Ubiquitin-like" evidence="3">
    <location>
        <begin position="51"/>
        <end position="125"/>
    </location>
</feature>
<dbReference type="SMART" id="SM00213">
    <property type="entry name" value="UBQ"/>
    <property type="match status" value="1"/>
</dbReference>
<sequence>MNRQLSGVKSRSSSSKGFDLNGSDDEYDDVDLGNAGWASSSNNDGDVVQQWTLRIKSFQDLELQLPSNAIVSDLKERTKNALGDRAKNRYMRLICKGRLLSPDDSPIQDFNVNDGDVVHAVLAQPQVQAQQRRDKRDHVVDANTTTNNTTTTNNNSDGSTLQRRQRRRGRDTVVGPGGRVTRAQPPEGEDWGNSSSSEDEDTEMGRERLGFDRLRGSGMSRSEITAIRTYFSRQVDRHIEQHPNSHDEEPDLRRRRFLMEDDWMALQGPASEFRLNLNQSTLLRFTTGMSGANGIGGRNLRVPARTMGTSRDFYWGFMLGFFVGFGMLIWVWVPSIPHKQKLGIMTGITMALALEILQDEHIDEFDLE</sequence>
<dbReference type="InterPro" id="IPR000626">
    <property type="entry name" value="Ubiquitin-like_dom"/>
</dbReference>
<proteinExistence type="predicted"/>
<feature type="transmembrane region" description="Helical" evidence="2">
    <location>
        <begin position="313"/>
        <end position="333"/>
    </location>
</feature>
<name>A0AAD2PWP0_9STRA</name>